<accession>A0A4S4LDQ7</accession>
<dbReference type="OrthoDB" id="3252135at2759"/>
<comment type="caution">
    <text evidence="1">The sequence shown here is derived from an EMBL/GenBank/DDBJ whole genome shotgun (WGS) entry which is preliminary data.</text>
</comment>
<evidence type="ECO:0000313" key="2">
    <source>
        <dbReference type="Proteomes" id="UP000308199"/>
    </source>
</evidence>
<dbReference type="EMBL" id="SGPK01000127">
    <property type="protein sequence ID" value="THH07790.1"/>
    <property type="molecule type" value="Genomic_DNA"/>
</dbReference>
<protein>
    <recommendedName>
        <fullName evidence="3">Arrestin-like N-terminal domain-containing protein</fullName>
    </recommendedName>
</protein>
<keyword evidence="2" id="KW-1185">Reference proteome</keyword>
<reference evidence="1 2" key="1">
    <citation type="submission" date="2019-02" db="EMBL/GenBank/DDBJ databases">
        <title>Genome sequencing of the rare red list fungi Phellinidium pouzarii.</title>
        <authorList>
            <person name="Buettner E."/>
            <person name="Kellner H."/>
        </authorList>
    </citation>
    <scope>NUCLEOTIDE SEQUENCE [LARGE SCALE GENOMIC DNA]</scope>
    <source>
        <strain evidence="1 2">DSM 108285</strain>
    </source>
</reference>
<evidence type="ECO:0008006" key="3">
    <source>
        <dbReference type="Google" id="ProtNLM"/>
    </source>
</evidence>
<name>A0A4S4LDQ7_9AGAM</name>
<organism evidence="1 2">
    <name type="scientific">Phellinidium pouzarii</name>
    <dbReference type="NCBI Taxonomy" id="167371"/>
    <lineage>
        <taxon>Eukaryota</taxon>
        <taxon>Fungi</taxon>
        <taxon>Dikarya</taxon>
        <taxon>Basidiomycota</taxon>
        <taxon>Agaricomycotina</taxon>
        <taxon>Agaricomycetes</taxon>
        <taxon>Hymenochaetales</taxon>
        <taxon>Hymenochaetaceae</taxon>
        <taxon>Phellinidium</taxon>
    </lineage>
</organism>
<dbReference type="AlphaFoldDB" id="A0A4S4LDQ7"/>
<proteinExistence type="predicted"/>
<dbReference type="Proteomes" id="UP000308199">
    <property type="component" value="Unassembled WGS sequence"/>
</dbReference>
<sequence>MFLDLKKHVQDYKSPSSAQLSGSETSVRKVYCTRVRQHSTSMFVIRDSGVTLTLNGQEEDTNVPVYGHGGIVDGMVTFADSTDGVTKVEARMEGLVTVHELAGCGSVRTVILSELLVYWDGQDCPVEYDERSSFAPEMVSPSAEACPRKLTFRVALPTHYTDVDGEPTPLPPAFSELSTGIPGFRSEVSYSISVNVRRTRDMKFRSLSTLWKKNIVLKTPFRYCPRTRPSAPSPFPPKAKSKTSTTTCFYGTIKSNSPFVEHVKTLLYLPNSQITPISAPIPFVLKITGAEAIINSHCTPPLPSFLPKAAPDSLASLAEAIQQHISGHLQNINLARALMFSSAPNYSLSRVSSSASSSSQESGTGGAHPRIRVSLVREVIVDVHPFERRYEPQHDRMHLLDCRDLWTGRDEMRKRIILGEGVMNTTSATRDSVTWVGEIRIDPQSRIRCGGFRTNSLAVRDMVVVTISQPNREAFSLHDFRQAIPIQLTTDSFEPNMR</sequence>
<evidence type="ECO:0000313" key="1">
    <source>
        <dbReference type="EMBL" id="THH07790.1"/>
    </source>
</evidence>
<gene>
    <name evidence="1" type="ORF">EW145_g3148</name>
</gene>